<name>A0ABN8Y6K1_RANTA</name>
<proteinExistence type="predicted"/>
<sequence length="258" mass="27852">MHAVLVWDAKNSDFLTRRREATSEASEQGFGQALCSAGLPGEKKRPRSAGSDGKWTRKAGELRRTETSGKTDWSAATTTTTNEANRPLRHARDGRKNCLGSARSAGAAGRCVYGKPATQQAGKGRPNPTKRNKGTVRRLPALRRFLGPCPPAAAARLRAPFSLRRRGGQPTAAARGRGELGRGGVLAGRCRTLGGPRRVYRSSLQRLRWLWLGEPFARLHGDLGARMDPPGPGGKRPGRAGRPRRRQQRQDGAEAAGP</sequence>
<evidence type="ECO:0000256" key="1">
    <source>
        <dbReference type="SAM" id="MobiDB-lite"/>
    </source>
</evidence>
<dbReference type="EMBL" id="OX459950">
    <property type="protein sequence ID" value="CAI9156590.1"/>
    <property type="molecule type" value="Genomic_DNA"/>
</dbReference>
<evidence type="ECO:0000313" key="2">
    <source>
        <dbReference type="EMBL" id="CAI9156590.1"/>
    </source>
</evidence>
<feature type="region of interest" description="Disordered" evidence="1">
    <location>
        <begin position="220"/>
        <end position="258"/>
    </location>
</feature>
<feature type="compositionally biased region" description="Basic residues" evidence="1">
    <location>
        <begin position="236"/>
        <end position="247"/>
    </location>
</feature>
<keyword evidence="3" id="KW-1185">Reference proteome</keyword>
<feature type="region of interest" description="Disordered" evidence="1">
    <location>
        <begin position="20"/>
        <end position="101"/>
    </location>
</feature>
<gene>
    <name evidence="2" type="ORF">MRATA1EN1_LOCUS5552</name>
</gene>
<accession>A0ABN8Y6K1</accession>
<reference evidence="2" key="1">
    <citation type="submission" date="2023-04" db="EMBL/GenBank/DDBJ databases">
        <authorList>
            <consortium name="ELIXIR-Norway"/>
        </authorList>
    </citation>
    <scope>NUCLEOTIDE SEQUENCE [LARGE SCALE GENOMIC DNA]</scope>
</reference>
<evidence type="ECO:0000313" key="3">
    <source>
        <dbReference type="Proteomes" id="UP001176941"/>
    </source>
</evidence>
<feature type="compositionally biased region" description="Basic and acidic residues" evidence="1">
    <location>
        <begin position="54"/>
        <end position="69"/>
    </location>
</feature>
<protein>
    <submittedName>
        <fullName evidence="2">Uncharacterized protein</fullName>
    </submittedName>
</protein>
<organism evidence="2 3">
    <name type="scientific">Rangifer tarandus platyrhynchus</name>
    <name type="common">Svalbard reindeer</name>
    <dbReference type="NCBI Taxonomy" id="3082113"/>
    <lineage>
        <taxon>Eukaryota</taxon>
        <taxon>Metazoa</taxon>
        <taxon>Chordata</taxon>
        <taxon>Craniata</taxon>
        <taxon>Vertebrata</taxon>
        <taxon>Euteleostomi</taxon>
        <taxon>Mammalia</taxon>
        <taxon>Eutheria</taxon>
        <taxon>Laurasiatheria</taxon>
        <taxon>Artiodactyla</taxon>
        <taxon>Ruminantia</taxon>
        <taxon>Pecora</taxon>
        <taxon>Cervidae</taxon>
        <taxon>Odocoileinae</taxon>
        <taxon>Rangifer</taxon>
    </lineage>
</organism>
<dbReference type="Proteomes" id="UP001176941">
    <property type="component" value="Chromosome 14"/>
</dbReference>